<feature type="region of interest" description="Disordered" evidence="4">
    <location>
        <begin position="1"/>
        <end position="27"/>
    </location>
</feature>
<proteinExistence type="predicted"/>
<evidence type="ECO:0000256" key="4">
    <source>
        <dbReference type="SAM" id="MobiDB-lite"/>
    </source>
</evidence>
<protein>
    <submittedName>
        <fullName evidence="6">(Atlantic silverside) hypothetical protein</fullName>
    </submittedName>
</protein>
<comment type="caution">
    <text evidence="6">The sequence shown here is derived from an EMBL/GenBank/DDBJ whole genome shotgun (WGS) entry which is preliminary data.</text>
</comment>
<gene>
    <name evidence="6" type="ORF">MMEN_LOCUS11021</name>
</gene>
<dbReference type="Gene3D" id="1.10.238.10">
    <property type="entry name" value="EF-hand"/>
    <property type="match status" value="1"/>
</dbReference>
<evidence type="ECO:0000256" key="2">
    <source>
        <dbReference type="ARBA" id="ARBA00022737"/>
    </source>
</evidence>
<accession>A0A8S4B6T3</accession>
<dbReference type="OrthoDB" id="5980302at2759"/>
<dbReference type="InterPro" id="IPR015943">
    <property type="entry name" value="WD40/YVTN_repeat-like_dom_sf"/>
</dbReference>
<keyword evidence="2" id="KW-0677">Repeat</keyword>
<reference evidence="6" key="1">
    <citation type="submission" date="2021-05" db="EMBL/GenBank/DDBJ databases">
        <authorList>
            <person name="Tigano A."/>
        </authorList>
    </citation>
    <scope>NUCLEOTIDE SEQUENCE</scope>
</reference>
<dbReference type="InterPro" id="IPR011992">
    <property type="entry name" value="EF-hand-dom_pair"/>
</dbReference>
<dbReference type="SUPFAM" id="SSF50978">
    <property type="entry name" value="WD40 repeat-like"/>
    <property type="match status" value="1"/>
</dbReference>
<feature type="region of interest" description="Disordered" evidence="4">
    <location>
        <begin position="66"/>
        <end position="88"/>
    </location>
</feature>
<dbReference type="SMART" id="SM00054">
    <property type="entry name" value="EFh"/>
    <property type="match status" value="1"/>
</dbReference>
<evidence type="ECO:0000313" key="6">
    <source>
        <dbReference type="EMBL" id="CAG5926533.1"/>
    </source>
</evidence>
<dbReference type="PANTHER" id="PTHR44324:SF6">
    <property type="entry name" value="EF-HAND CALCIUM BINDING DOMAIN 8"/>
    <property type="match status" value="1"/>
</dbReference>
<organism evidence="6 7">
    <name type="scientific">Menidia menidia</name>
    <name type="common">Atlantic silverside</name>
    <dbReference type="NCBI Taxonomy" id="238744"/>
    <lineage>
        <taxon>Eukaryota</taxon>
        <taxon>Metazoa</taxon>
        <taxon>Chordata</taxon>
        <taxon>Craniata</taxon>
        <taxon>Vertebrata</taxon>
        <taxon>Euteleostomi</taxon>
        <taxon>Actinopterygii</taxon>
        <taxon>Neopterygii</taxon>
        <taxon>Teleostei</taxon>
        <taxon>Neoteleostei</taxon>
        <taxon>Acanthomorphata</taxon>
        <taxon>Ovalentaria</taxon>
        <taxon>Atherinomorphae</taxon>
        <taxon>Atheriniformes</taxon>
        <taxon>Atherinopsidae</taxon>
        <taxon>Menidiinae</taxon>
        <taxon>Menidia</taxon>
    </lineage>
</organism>
<feature type="compositionally biased region" description="Polar residues" evidence="4">
    <location>
        <begin position="70"/>
        <end position="80"/>
    </location>
</feature>
<dbReference type="Gene3D" id="2.130.10.10">
    <property type="entry name" value="YVTN repeat-like/Quinoprotein amine dehydrogenase"/>
    <property type="match status" value="1"/>
</dbReference>
<evidence type="ECO:0000313" key="7">
    <source>
        <dbReference type="Proteomes" id="UP000677803"/>
    </source>
</evidence>
<name>A0A8S4B6T3_9TELE</name>
<dbReference type="InterPro" id="IPR018247">
    <property type="entry name" value="EF_Hand_1_Ca_BS"/>
</dbReference>
<dbReference type="SUPFAM" id="SSF47473">
    <property type="entry name" value="EF-hand"/>
    <property type="match status" value="1"/>
</dbReference>
<dbReference type="Pfam" id="PF00036">
    <property type="entry name" value="EF-hand_1"/>
    <property type="match status" value="1"/>
</dbReference>
<keyword evidence="3" id="KW-0106">Calcium</keyword>
<keyword evidence="7" id="KW-1185">Reference proteome</keyword>
<evidence type="ECO:0000256" key="1">
    <source>
        <dbReference type="ARBA" id="ARBA00022723"/>
    </source>
</evidence>
<feature type="compositionally biased region" description="Low complexity" evidence="4">
    <location>
        <begin position="1"/>
        <end position="23"/>
    </location>
</feature>
<dbReference type="PROSITE" id="PS50222">
    <property type="entry name" value="EF_HAND_2"/>
    <property type="match status" value="1"/>
</dbReference>
<dbReference type="InterPro" id="IPR002048">
    <property type="entry name" value="EF_hand_dom"/>
</dbReference>
<keyword evidence="1" id="KW-0479">Metal-binding</keyword>
<dbReference type="InterPro" id="IPR036322">
    <property type="entry name" value="WD40_repeat_dom_sf"/>
</dbReference>
<dbReference type="InterPro" id="IPR051242">
    <property type="entry name" value="WD-EF-hand_domain"/>
</dbReference>
<dbReference type="GO" id="GO:0005509">
    <property type="term" value="F:calcium ion binding"/>
    <property type="evidence" value="ECO:0007669"/>
    <property type="project" value="InterPro"/>
</dbReference>
<dbReference type="CDD" id="cd00051">
    <property type="entry name" value="EFh"/>
    <property type="match status" value="1"/>
</dbReference>
<dbReference type="EMBL" id="CAJRST010011113">
    <property type="protein sequence ID" value="CAG5926533.1"/>
    <property type="molecule type" value="Genomic_DNA"/>
</dbReference>
<dbReference type="PROSITE" id="PS00018">
    <property type="entry name" value="EF_HAND_1"/>
    <property type="match status" value="1"/>
</dbReference>
<dbReference type="Proteomes" id="UP000677803">
    <property type="component" value="Unassembled WGS sequence"/>
</dbReference>
<evidence type="ECO:0000259" key="5">
    <source>
        <dbReference type="PROSITE" id="PS50222"/>
    </source>
</evidence>
<dbReference type="AlphaFoldDB" id="A0A8S4B6T3"/>
<sequence length="438" mass="47968">MEPGMSLLSGLQQLSPDSSSHHTSLSEKTRGFGHMSYLIRGPIATNSQTGCGLRGLGVKTDMDTDHHEITSTNTQPTSTNEPEKSEDQKMFTCDDIPKILELFKKYDVDGSGALEMDEFCDAMQELYTTASKEELAVLHMKIDTNCDESVDIGELLHFLLYGTKSAGALDYKSTLFPKPFEVCIWSDGDWTCRQSIFPEGMGKYPIAAVCYNLPNNELFLANSDIARVLGRGTNVFYNSLASHNLPLCNVLYHNIFKQIVSVCMAGVVTVWDVLSGKALMQFKVAPDKSEGKIAIAFDEPQRKIISIAHGEIKMWNFSIGEELDVIPLKVPDNNREVQIDTATLLIAANGFIGAWSVKAKGGLLRKFRAVEMDNVNITCMATDESEETLVTGDSSGRLRRVTPVCTRSRCDGLQSPGAPLTGPGVKVEKLTVHAGCHG</sequence>
<dbReference type="PANTHER" id="PTHR44324">
    <property type="entry name" value="WD40 REPEAT DOMAIN 95"/>
    <property type="match status" value="1"/>
</dbReference>
<evidence type="ECO:0000256" key="3">
    <source>
        <dbReference type="ARBA" id="ARBA00022837"/>
    </source>
</evidence>
<feature type="domain" description="EF-hand" evidence="5">
    <location>
        <begin position="94"/>
        <end position="129"/>
    </location>
</feature>